<proteinExistence type="predicted"/>
<dbReference type="Ensembl" id="ENSEBUT00000024576.1">
    <property type="protein sequence ID" value="ENSEBUP00000024000.1"/>
    <property type="gene ID" value="ENSEBUG00000014789.1"/>
</dbReference>
<keyword evidence="3 5" id="KW-1133">Transmembrane helix</keyword>
<feature type="transmembrane region" description="Helical" evidence="5">
    <location>
        <begin position="266"/>
        <end position="287"/>
    </location>
</feature>
<dbReference type="Ensembl" id="ENSEBUT00000024569.1">
    <property type="protein sequence ID" value="ENSEBUP00000023993.1"/>
    <property type="gene ID" value="ENSEBUG00000014789.1"/>
</dbReference>
<feature type="transmembrane region" description="Helical" evidence="5">
    <location>
        <begin position="233"/>
        <end position="254"/>
    </location>
</feature>
<dbReference type="OMA" id="HEMSHTH"/>
<name>A0A8C4R3W9_EPTBU</name>
<feature type="transmembrane region" description="Helical" evidence="5">
    <location>
        <begin position="6"/>
        <end position="26"/>
    </location>
</feature>
<keyword evidence="7" id="KW-1185">Reference proteome</keyword>
<dbReference type="PANTHER" id="PTHR11040">
    <property type="entry name" value="ZINC/IRON TRANSPORTER"/>
    <property type="match status" value="1"/>
</dbReference>
<sequence length="320" mass="34312">MDLLGAKILALLLLLLLTLLFGVAPISLLNRAASEGVRSGSHARSLSLASCFVGGVFLGTCLLDLLPDSLSGIHDAVAKLGVQIVFPLPEFVVAIGFFVVLLIEQIFLHCHGNSTKRDEERSLLIPASDDEEDPLQRSVNVDNDMSLGHSHGDLHQPRNRHTHLHVDAASHSPVRSLVLVLSLSLHSIFEGLAVGLQSSVLRVLELVAPLVLHKVLIAFSLCLKLVQGGISLYFTFSLMLLFAVMSPLGVMIGIGVTQAGTSENGLVRSLLEGFSTGTFIYITFLEVLPHELNTGSDRLLKVLILISGFSAVTAIVFFTG</sequence>
<dbReference type="InterPro" id="IPR003689">
    <property type="entry name" value="ZIP"/>
</dbReference>
<dbReference type="GO" id="GO:0005886">
    <property type="term" value="C:plasma membrane"/>
    <property type="evidence" value="ECO:0007669"/>
    <property type="project" value="TreeGrafter"/>
</dbReference>
<dbReference type="Pfam" id="PF02535">
    <property type="entry name" value="Zip"/>
    <property type="match status" value="1"/>
</dbReference>
<feature type="transmembrane region" description="Helical" evidence="5">
    <location>
        <begin position="46"/>
        <end position="66"/>
    </location>
</feature>
<evidence type="ECO:0000256" key="3">
    <source>
        <dbReference type="ARBA" id="ARBA00022989"/>
    </source>
</evidence>
<dbReference type="GO" id="GO:0005385">
    <property type="term" value="F:zinc ion transmembrane transporter activity"/>
    <property type="evidence" value="ECO:0007669"/>
    <property type="project" value="TreeGrafter"/>
</dbReference>
<dbReference type="PANTHER" id="PTHR11040:SF58">
    <property type="entry name" value="ZINC TRANSPORTER ZIP1"/>
    <property type="match status" value="1"/>
</dbReference>
<evidence type="ECO:0000256" key="2">
    <source>
        <dbReference type="ARBA" id="ARBA00022692"/>
    </source>
</evidence>
<keyword evidence="2 5" id="KW-0812">Transmembrane</keyword>
<dbReference type="Ensembl" id="ENSEBUT00000024573.1">
    <property type="protein sequence ID" value="ENSEBUP00000023997.1"/>
    <property type="gene ID" value="ENSEBUG00000014789.1"/>
</dbReference>
<keyword evidence="4 5" id="KW-0472">Membrane</keyword>
<comment type="subcellular location">
    <subcellularLocation>
        <location evidence="1">Membrane</location>
        <topology evidence="1">Multi-pass membrane protein</topology>
    </subcellularLocation>
</comment>
<evidence type="ECO:0000256" key="5">
    <source>
        <dbReference type="SAM" id="Phobius"/>
    </source>
</evidence>
<evidence type="ECO:0000313" key="6">
    <source>
        <dbReference type="Ensembl" id="ENSEBUP00000024000.1"/>
    </source>
</evidence>
<protein>
    <submittedName>
        <fullName evidence="6">Solute carrier family 39 member 1</fullName>
    </submittedName>
</protein>
<evidence type="ECO:0000256" key="1">
    <source>
        <dbReference type="ARBA" id="ARBA00004141"/>
    </source>
</evidence>
<evidence type="ECO:0000313" key="7">
    <source>
        <dbReference type="Proteomes" id="UP000694388"/>
    </source>
</evidence>
<dbReference type="GeneTree" id="ENSGT00940000157062"/>
<accession>A0A8C4R3W9</accession>
<dbReference type="AlphaFoldDB" id="A0A8C4R3W9"/>
<feature type="transmembrane region" description="Helical" evidence="5">
    <location>
        <begin position="86"/>
        <end position="108"/>
    </location>
</feature>
<organism evidence="6 7">
    <name type="scientific">Eptatretus burgeri</name>
    <name type="common">Inshore hagfish</name>
    <dbReference type="NCBI Taxonomy" id="7764"/>
    <lineage>
        <taxon>Eukaryota</taxon>
        <taxon>Metazoa</taxon>
        <taxon>Chordata</taxon>
        <taxon>Craniata</taxon>
        <taxon>Vertebrata</taxon>
        <taxon>Cyclostomata</taxon>
        <taxon>Myxini</taxon>
        <taxon>Myxiniformes</taxon>
        <taxon>Myxinidae</taxon>
        <taxon>Eptatretinae</taxon>
        <taxon>Eptatretus</taxon>
    </lineage>
</organism>
<feature type="transmembrane region" description="Helical" evidence="5">
    <location>
        <begin position="299"/>
        <end position="318"/>
    </location>
</feature>
<evidence type="ECO:0000256" key="4">
    <source>
        <dbReference type="ARBA" id="ARBA00023136"/>
    </source>
</evidence>
<dbReference type="Proteomes" id="UP000694388">
    <property type="component" value="Unplaced"/>
</dbReference>
<reference evidence="6" key="1">
    <citation type="submission" date="2025-05" db="UniProtKB">
        <authorList>
            <consortium name="Ensembl"/>
        </authorList>
    </citation>
    <scope>IDENTIFICATION</scope>
</reference>